<evidence type="ECO:0000313" key="4">
    <source>
        <dbReference type="EMBL" id="QJR82032.1"/>
    </source>
</evidence>
<feature type="domain" description="SUF system FeS cluster assembly SufBD N-terminal" evidence="3">
    <location>
        <begin position="13"/>
        <end position="156"/>
    </location>
</feature>
<keyword evidence="5" id="KW-1185">Reference proteome</keyword>
<reference evidence="5" key="1">
    <citation type="submission" date="2014-12" db="EMBL/GenBank/DDBJ databases">
        <title>Complete genome sequence of a multi-drug resistant Klebsiella pneumoniae.</title>
        <authorList>
            <person name="Hua X."/>
            <person name="Chen Q."/>
            <person name="Li X."/>
            <person name="Feng Y."/>
            <person name="Ruan Z."/>
            <person name="Yu Y."/>
        </authorList>
    </citation>
    <scope>NUCLEOTIDE SEQUENCE [LARGE SCALE GENOMIC DNA]</scope>
    <source>
        <strain evidence="5">5.12</strain>
    </source>
</reference>
<dbReference type="Pfam" id="PF01458">
    <property type="entry name" value="SUFBD_core"/>
    <property type="match status" value="1"/>
</dbReference>
<dbReference type="Proteomes" id="UP000219285">
    <property type="component" value="Chromosome"/>
</dbReference>
<dbReference type="Pfam" id="PF19295">
    <property type="entry name" value="SufBD_N"/>
    <property type="match status" value="1"/>
</dbReference>
<dbReference type="NCBIfam" id="TIGR01981">
    <property type="entry name" value="sufD"/>
    <property type="match status" value="1"/>
</dbReference>
<name>A0A6M4MG38_9ALTE</name>
<evidence type="ECO:0000313" key="5">
    <source>
        <dbReference type="Proteomes" id="UP000219285"/>
    </source>
</evidence>
<reference evidence="4 5" key="2">
    <citation type="submission" date="2020-04" db="EMBL/GenBank/DDBJ databases">
        <title>Complete genome sequence of Alteromonas pelagimontana 5.12T.</title>
        <authorList>
            <person name="Sinha R.K."/>
            <person name="Krishnan K.P."/>
            <person name="Kurian J.P."/>
        </authorList>
    </citation>
    <scope>NUCLEOTIDE SEQUENCE [LARGE SCALE GENOMIC DNA]</scope>
    <source>
        <strain evidence="4 5">5.12</strain>
    </source>
</reference>
<dbReference type="InterPro" id="IPR011542">
    <property type="entry name" value="SUF_FeS_clus_asmbl_SufD"/>
</dbReference>
<protein>
    <submittedName>
        <fullName evidence="4">Fe-S cluster assembly protein SufD</fullName>
    </submittedName>
</protein>
<dbReference type="RefSeq" id="WP_075610223.1">
    <property type="nucleotide sequence ID" value="NZ_CP052766.1"/>
</dbReference>
<evidence type="ECO:0000259" key="3">
    <source>
        <dbReference type="Pfam" id="PF19295"/>
    </source>
</evidence>
<accession>A0A6M4MG38</accession>
<sequence length="419" mass="46106">MSQWLTQVIAQAQQVSDYLAPVRQQALLQLQQAGWPGRRNESWRFTPLTALDKREANNSVVTGEEAAPVIDDLNSLDIVFANGQLVTDISSINLPEGITISDLSTPSENAQQNVISLFGSVKPARHVFGLVNDVVAQQGIVIDVAADAVIEPVIRIVNKVTADVDSHIRVLVRVGENARARVLEHGEGAVSSMTTAFAEYDIGKNAHLEHYRFAFYTEKAKQVGGSHFKLGESSSLNSAVVGYGSELSRLDIDIWHAGEHASAKMNAIYLLAEGELFDLHTNIEHAVPNGTTEENARGIIGDGARAIFNGRIHIHRDAQKTLAELNNRNLLLSRRALIHTKPELEIYADDVKCAHGATVAEIAENELYYLVTRGISRSKALVMLNFGFIQELVNQIPDQAISQWLLPKLSERFSHMEVK</sequence>
<organism evidence="4 5">
    <name type="scientific">Alteromonas pelagimontana</name>
    <dbReference type="NCBI Taxonomy" id="1858656"/>
    <lineage>
        <taxon>Bacteria</taxon>
        <taxon>Pseudomonadati</taxon>
        <taxon>Pseudomonadota</taxon>
        <taxon>Gammaproteobacteria</taxon>
        <taxon>Alteromonadales</taxon>
        <taxon>Alteromonadaceae</taxon>
        <taxon>Alteromonas/Salinimonas group</taxon>
        <taxon>Alteromonas</taxon>
    </lineage>
</organism>
<comment type="similarity">
    <text evidence="1">Belongs to the iron-sulfur cluster assembly SufBD family.</text>
</comment>
<dbReference type="InterPro" id="IPR000825">
    <property type="entry name" value="SUF_FeS_clus_asmbl_SufBD_core"/>
</dbReference>
<dbReference type="PANTHER" id="PTHR43575:SF1">
    <property type="entry name" value="PROTEIN ABCI7, CHLOROPLASTIC"/>
    <property type="match status" value="1"/>
</dbReference>
<dbReference type="InterPro" id="IPR037284">
    <property type="entry name" value="SUF_FeS_clus_asmbl_SufBD_sf"/>
</dbReference>
<dbReference type="OrthoDB" id="9768262at2"/>
<dbReference type="InterPro" id="IPR055346">
    <property type="entry name" value="Fe-S_cluster_assembly_SufBD"/>
</dbReference>
<dbReference type="KEGG" id="apel:CA267_015355"/>
<gene>
    <name evidence="4" type="primary">sufD</name>
    <name evidence="4" type="ORF">CA267_015355</name>
</gene>
<proteinExistence type="inferred from homology"/>
<dbReference type="EMBL" id="CP052766">
    <property type="protein sequence ID" value="QJR82032.1"/>
    <property type="molecule type" value="Genomic_DNA"/>
</dbReference>
<evidence type="ECO:0000256" key="1">
    <source>
        <dbReference type="ARBA" id="ARBA00043967"/>
    </source>
</evidence>
<dbReference type="PANTHER" id="PTHR43575">
    <property type="entry name" value="PROTEIN ABCI7, CHLOROPLASTIC"/>
    <property type="match status" value="1"/>
</dbReference>
<dbReference type="SUPFAM" id="SSF101960">
    <property type="entry name" value="Stabilizer of iron transporter SufD"/>
    <property type="match status" value="1"/>
</dbReference>
<feature type="domain" description="SUF system FeS cluster assembly SufBD core" evidence="2">
    <location>
        <begin position="165"/>
        <end position="388"/>
    </location>
</feature>
<evidence type="ECO:0000259" key="2">
    <source>
        <dbReference type="Pfam" id="PF01458"/>
    </source>
</evidence>
<dbReference type="InterPro" id="IPR045595">
    <property type="entry name" value="SufBD_N"/>
</dbReference>
<dbReference type="AlphaFoldDB" id="A0A6M4MG38"/>
<dbReference type="GO" id="GO:0016226">
    <property type="term" value="P:iron-sulfur cluster assembly"/>
    <property type="evidence" value="ECO:0007669"/>
    <property type="project" value="InterPro"/>
</dbReference>